<dbReference type="GO" id="GO:0006269">
    <property type="term" value="P:DNA replication, synthesis of primer"/>
    <property type="evidence" value="ECO:0007669"/>
    <property type="project" value="UniProtKB-KW"/>
</dbReference>
<dbReference type="InterPro" id="IPR027417">
    <property type="entry name" value="P-loop_NTPase"/>
</dbReference>
<dbReference type="AlphaFoldDB" id="A0A8J3CNI2"/>
<dbReference type="GO" id="GO:0016787">
    <property type="term" value="F:hydrolase activity"/>
    <property type="evidence" value="ECO:0007669"/>
    <property type="project" value="UniProtKB-KW"/>
</dbReference>
<evidence type="ECO:0000256" key="4">
    <source>
        <dbReference type="ARBA" id="ARBA00022741"/>
    </source>
</evidence>
<gene>
    <name evidence="13" type="ORF">GCM10009007_19020</name>
</gene>
<evidence type="ECO:0000313" key="13">
    <source>
        <dbReference type="EMBL" id="GHA78223.1"/>
    </source>
</evidence>
<reference evidence="13" key="1">
    <citation type="journal article" date="2014" name="Int. J. Syst. Evol. Microbiol.">
        <title>Complete genome sequence of Corynebacterium casei LMG S-19264T (=DSM 44701T), isolated from a smear-ripened cheese.</title>
        <authorList>
            <consortium name="US DOE Joint Genome Institute (JGI-PGF)"/>
            <person name="Walter F."/>
            <person name="Albersmeier A."/>
            <person name="Kalinowski J."/>
            <person name="Ruckert C."/>
        </authorList>
    </citation>
    <scope>NUCLEOTIDE SEQUENCE</scope>
    <source>
        <strain evidence="13">KCTC 32501</strain>
    </source>
</reference>
<dbReference type="RefSeq" id="WP_189493732.1">
    <property type="nucleotide sequence ID" value="NZ_BMZG01000011.1"/>
</dbReference>
<evidence type="ECO:0000256" key="6">
    <source>
        <dbReference type="ARBA" id="ARBA00022806"/>
    </source>
</evidence>
<dbReference type="Pfam" id="PF00772">
    <property type="entry name" value="DnaB"/>
    <property type="match status" value="1"/>
</dbReference>
<dbReference type="PANTHER" id="PTHR30153:SF2">
    <property type="entry name" value="REPLICATIVE DNA HELICASE"/>
    <property type="match status" value="1"/>
</dbReference>
<dbReference type="Gene3D" id="3.40.50.300">
    <property type="entry name" value="P-loop containing nucleotide triphosphate hydrolases"/>
    <property type="match status" value="1"/>
</dbReference>
<keyword evidence="9" id="KW-0413">Isomerase</keyword>
<reference evidence="13" key="2">
    <citation type="submission" date="2020-09" db="EMBL/GenBank/DDBJ databases">
        <authorList>
            <person name="Sun Q."/>
            <person name="Kim S."/>
        </authorList>
    </citation>
    <scope>NUCLEOTIDE SEQUENCE</scope>
    <source>
        <strain evidence="13">KCTC 32501</strain>
    </source>
</reference>
<keyword evidence="2" id="KW-0639">Primosome</keyword>
<accession>A0A8J3CNI2</accession>
<keyword evidence="5" id="KW-0378">Hydrolase</keyword>
<keyword evidence="4" id="KW-0547">Nucleotide-binding</keyword>
<feature type="domain" description="SF4 helicase" evidence="12">
    <location>
        <begin position="178"/>
        <end position="446"/>
    </location>
</feature>
<dbReference type="GO" id="GO:0005524">
    <property type="term" value="F:ATP binding"/>
    <property type="evidence" value="ECO:0007669"/>
    <property type="project" value="UniProtKB-KW"/>
</dbReference>
<dbReference type="InterPro" id="IPR036185">
    <property type="entry name" value="DNA_heli_DnaB-like_N_sf"/>
</dbReference>
<keyword evidence="6 13" id="KW-0347">Helicase</keyword>
<keyword evidence="7" id="KW-0067">ATP-binding</keyword>
<evidence type="ECO:0000256" key="5">
    <source>
        <dbReference type="ARBA" id="ARBA00022801"/>
    </source>
</evidence>
<evidence type="ECO:0000256" key="1">
    <source>
        <dbReference type="ARBA" id="ARBA00008428"/>
    </source>
</evidence>
<dbReference type="SUPFAM" id="SSF52540">
    <property type="entry name" value="P-loop containing nucleoside triphosphate hydrolases"/>
    <property type="match status" value="1"/>
</dbReference>
<dbReference type="InterPro" id="IPR007693">
    <property type="entry name" value="DNA_helicase_DnaB-like_N"/>
</dbReference>
<organism evidence="13 14">
    <name type="scientific">Formosimonas limnophila</name>
    <dbReference type="NCBI Taxonomy" id="1384487"/>
    <lineage>
        <taxon>Bacteria</taxon>
        <taxon>Pseudomonadati</taxon>
        <taxon>Pseudomonadota</taxon>
        <taxon>Betaproteobacteria</taxon>
        <taxon>Burkholderiales</taxon>
        <taxon>Burkholderiaceae</taxon>
        <taxon>Formosimonas</taxon>
    </lineage>
</organism>
<evidence type="ECO:0000256" key="8">
    <source>
        <dbReference type="ARBA" id="ARBA00023125"/>
    </source>
</evidence>
<evidence type="ECO:0000256" key="11">
    <source>
        <dbReference type="ARBA" id="ARBA00048954"/>
    </source>
</evidence>
<comment type="caution">
    <text evidence="13">The sequence shown here is derived from an EMBL/GenBank/DDBJ whole genome shotgun (WGS) entry which is preliminary data.</text>
</comment>
<dbReference type="GO" id="GO:0005829">
    <property type="term" value="C:cytosol"/>
    <property type="evidence" value="ECO:0007669"/>
    <property type="project" value="TreeGrafter"/>
</dbReference>
<evidence type="ECO:0000256" key="7">
    <source>
        <dbReference type="ARBA" id="ARBA00022840"/>
    </source>
</evidence>
<sequence length="465" mass="51869">MSNYHAHNPLVSIEAEQAIIGSLLLNNDQIDHLANLKPEHFSDSAHRLLYQITCKQILHPERRHANPITVFEALERHHKLDAVGGMSYIHSLVMGVGGYANVRPYVNIVSDKFKLRAVHSAANALNEACANQGLTGQMAIERAQQVLTELDAQDEHGESLDMMSCINDMLNDVQARSMGESKAIIPTGFMDLDEAFNGGFERGDVVVIAGRPAMGKSAFAFHIALNMSLFYKSLAFSMEMSPRQLTRRSIANLGGIELNKLNKGINPDDDDAWLRLTKASDDLSRRHMHIQKGTALNAYQIAATCRKHKRQYGLDVVVIDYLGLMDHGNSKSTDAYKIQQTTKAIKAMALDLDVVVLLLCQLNRDGGKGEVQRPNMTHLRDSGGIEQDADAVILLHRDDYYRKEEDKTHDGHTHLIIDKARNCEPCTIGMAFEGKYARFSNWSGGLPRRFEKPHSKMVKRVGFKG</sequence>
<evidence type="ECO:0000256" key="9">
    <source>
        <dbReference type="ARBA" id="ARBA00023235"/>
    </source>
</evidence>
<dbReference type="PANTHER" id="PTHR30153">
    <property type="entry name" value="REPLICATIVE DNA HELICASE DNAB"/>
    <property type="match status" value="1"/>
</dbReference>
<comment type="catalytic activity">
    <reaction evidence="11">
        <text>ATP + H2O = ADP + phosphate + H(+)</text>
        <dbReference type="Rhea" id="RHEA:13065"/>
        <dbReference type="ChEBI" id="CHEBI:15377"/>
        <dbReference type="ChEBI" id="CHEBI:15378"/>
        <dbReference type="ChEBI" id="CHEBI:30616"/>
        <dbReference type="ChEBI" id="CHEBI:43474"/>
        <dbReference type="ChEBI" id="CHEBI:456216"/>
        <dbReference type="EC" id="5.6.2.3"/>
    </reaction>
</comment>
<keyword evidence="14" id="KW-1185">Reference proteome</keyword>
<evidence type="ECO:0000259" key="12">
    <source>
        <dbReference type="PROSITE" id="PS51199"/>
    </source>
</evidence>
<evidence type="ECO:0000313" key="14">
    <source>
        <dbReference type="Proteomes" id="UP000614287"/>
    </source>
</evidence>
<evidence type="ECO:0000256" key="2">
    <source>
        <dbReference type="ARBA" id="ARBA00022515"/>
    </source>
</evidence>
<dbReference type="Gene3D" id="1.10.860.10">
    <property type="entry name" value="DNAb Helicase, Chain A"/>
    <property type="match status" value="1"/>
</dbReference>
<evidence type="ECO:0000256" key="10">
    <source>
        <dbReference type="ARBA" id="ARBA00044969"/>
    </source>
</evidence>
<dbReference type="Proteomes" id="UP000614287">
    <property type="component" value="Unassembled WGS sequence"/>
</dbReference>
<dbReference type="GO" id="GO:0003677">
    <property type="term" value="F:DNA binding"/>
    <property type="evidence" value="ECO:0007669"/>
    <property type="project" value="UniProtKB-KW"/>
</dbReference>
<dbReference type="Pfam" id="PF03796">
    <property type="entry name" value="DnaB_C"/>
    <property type="match status" value="1"/>
</dbReference>
<comment type="similarity">
    <text evidence="1">Belongs to the helicase family. DnaB subfamily.</text>
</comment>
<evidence type="ECO:0000256" key="3">
    <source>
        <dbReference type="ARBA" id="ARBA00022705"/>
    </source>
</evidence>
<dbReference type="PROSITE" id="PS51199">
    <property type="entry name" value="SF4_HELICASE"/>
    <property type="match status" value="1"/>
</dbReference>
<dbReference type="GO" id="GO:0043139">
    <property type="term" value="F:5'-3' DNA helicase activity"/>
    <property type="evidence" value="ECO:0007669"/>
    <property type="project" value="UniProtKB-EC"/>
</dbReference>
<name>A0A8J3CNI2_9BURK</name>
<dbReference type="InterPro" id="IPR007694">
    <property type="entry name" value="DNA_helicase_DnaB-like_C"/>
</dbReference>
<dbReference type="InterPro" id="IPR016136">
    <property type="entry name" value="DNA_helicase_N/primase_C"/>
</dbReference>
<keyword evidence="8" id="KW-0238">DNA-binding</keyword>
<dbReference type="EMBL" id="BMZG01000011">
    <property type="protein sequence ID" value="GHA78223.1"/>
    <property type="molecule type" value="Genomic_DNA"/>
</dbReference>
<proteinExistence type="inferred from homology"/>
<keyword evidence="3" id="KW-0235">DNA replication</keyword>
<protein>
    <recommendedName>
        <fullName evidence="10">DNA 5'-3' helicase</fullName>
        <ecNumber evidence="10">5.6.2.3</ecNumber>
    </recommendedName>
</protein>
<dbReference type="EC" id="5.6.2.3" evidence="10"/>
<dbReference type="GO" id="GO:1990077">
    <property type="term" value="C:primosome complex"/>
    <property type="evidence" value="ECO:0007669"/>
    <property type="project" value="UniProtKB-KW"/>
</dbReference>
<dbReference type="SUPFAM" id="SSF48024">
    <property type="entry name" value="N-terminal domain of DnaB helicase"/>
    <property type="match status" value="1"/>
</dbReference>